<dbReference type="InterPro" id="IPR036736">
    <property type="entry name" value="ACP-like_sf"/>
</dbReference>
<organism evidence="2 3">
    <name type="scientific">Ulvibacterium marinum</name>
    <dbReference type="NCBI Taxonomy" id="2419782"/>
    <lineage>
        <taxon>Bacteria</taxon>
        <taxon>Pseudomonadati</taxon>
        <taxon>Bacteroidota</taxon>
        <taxon>Flavobacteriia</taxon>
        <taxon>Flavobacteriales</taxon>
        <taxon>Flavobacteriaceae</taxon>
        <taxon>Ulvibacterium</taxon>
    </lineage>
</organism>
<evidence type="ECO:0000259" key="1">
    <source>
        <dbReference type="PROSITE" id="PS50075"/>
    </source>
</evidence>
<reference evidence="2 3" key="1">
    <citation type="submission" date="2018-10" db="EMBL/GenBank/DDBJ databases">
        <title>Ulvibacterium marinum gen. nov., sp. nov., a novel marine bacterium of the family Flavobacteriaceae, isolated from a culture of the green alga Ulva prolifera.</title>
        <authorList>
            <person name="Zhang Z."/>
        </authorList>
    </citation>
    <scope>NUCLEOTIDE SEQUENCE [LARGE SCALE GENOMIC DNA]</scope>
    <source>
        <strain evidence="2 3">CCMM003</strain>
    </source>
</reference>
<evidence type="ECO:0000313" key="2">
    <source>
        <dbReference type="EMBL" id="RKN76934.1"/>
    </source>
</evidence>
<name>A0A3B0BXD1_9FLAO</name>
<gene>
    <name evidence="2" type="ORF">D7Z94_24465</name>
</gene>
<dbReference type="AlphaFoldDB" id="A0A3B0BXD1"/>
<feature type="domain" description="Carrier" evidence="1">
    <location>
        <begin position="1"/>
        <end position="71"/>
    </location>
</feature>
<dbReference type="EMBL" id="RBCJ01000006">
    <property type="protein sequence ID" value="RKN76934.1"/>
    <property type="molecule type" value="Genomic_DNA"/>
</dbReference>
<protein>
    <submittedName>
        <fullName evidence="2">Acyl carrier protein</fullName>
    </submittedName>
</protein>
<dbReference type="Proteomes" id="UP000276603">
    <property type="component" value="Unassembled WGS sequence"/>
</dbReference>
<dbReference type="RefSeq" id="WP_120714280.1">
    <property type="nucleotide sequence ID" value="NZ_RBCJ01000006.1"/>
</dbReference>
<proteinExistence type="predicted"/>
<dbReference type="Gene3D" id="1.10.1200.10">
    <property type="entry name" value="ACP-like"/>
    <property type="match status" value="1"/>
</dbReference>
<dbReference type="PROSITE" id="PS50075">
    <property type="entry name" value="CARRIER"/>
    <property type="match status" value="1"/>
</dbReference>
<accession>A0A3B0BXD1</accession>
<dbReference type="InterPro" id="IPR009081">
    <property type="entry name" value="PP-bd_ACP"/>
</dbReference>
<dbReference type="OrthoDB" id="675004at2"/>
<sequence>MENFLSSISEILEVESVNLEDELDSFEAWDSLTVLSIIAFCDSEYSVALSAEEIDNSGTILGLKQLIESKI</sequence>
<evidence type="ECO:0000313" key="3">
    <source>
        <dbReference type="Proteomes" id="UP000276603"/>
    </source>
</evidence>
<dbReference type="SUPFAM" id="SSF47336">
    <property type="entry name" value="ACP-like"/>
    <property type="match status" value="1"/>
</dbReference>
<keyword evidence="3" id="KW-1185">Reference proteome</keyword>
<comment type="caution">
    <text evidence="2">The sequence shown here is derived from an EMBL/GenBank/DDBJ whole genome shotgun (WGS) entry which is preliminary data.</text>
</comment>